<accession>A0AAE3VGZ3</accession>
<evidence type="ECO:0000313" key="3">
    <source>
        <dbReference type="EMBL" id="MDQ0290221.1"/>
    </source>
</evidence>
<keyword evidence="1" id="KW-0479">Metal-binding</keyword>
<comment type="caution">
    <text evidence="3">The sequence shown here is derived from an EMBL/GenBank/DDBJ whole genome shotgun (WGS) entry which is preliminary data.</text>
</comment>
<dbReference type="InterPro" id="IPR014710">
    <property type="entry name" value="RmlC-like_jellyroll"/>
</dbReference>
<reference evidence="3" key="1">
    <citation type="submission" date="2023-07" db="EMBL/GenBank/DDBJ databases">
        <title>Genomic Encyclopedia of Type Strains, Phase IV (KMG-IV): sequencing the most valuable type-strain genomes for metagenomic binning, comparative biology and taxonomic classification.</title>
        <authorList>
            <person name="Goeker M."/>
        </authorList>
    </citation>
    <scope>NUCLEOTIDE SEQUENCE</scope>
    <source>
        <strain evidence="3">DSM 24202</strain>
    </source>
</reference>
<dbReference type="AlphaFoldDB" id="A0AAE3VGZ3"/>
<dbReference type="GO" id="GO:0046872">
    <property type="term" value="F:metal ion binding"/>
    <property type="evidence" value="ECO:0007669"/>
    <property type="project" value="UniProtKB-KW"/>
</dbReference>
<keyword evidence="4" id="KW-1185">Reference proteome</keyword>
<dbReference type="PANTHER" id="PTHR35848">
    <property type="entry name" value="OXALATE-BINDING PROTEIN"/>
    <property type="match status" value="1"/>
</dbReference>
<protein>
    <submittedName>
        <fullName evidence="3">Mannose-6-phosphate isomerase-like protein (Cupin superfamily)</fullName>
    </submittedName>
</protein>
<dbReference type="InterPro" id="IPR013096">
    <property type="entry name" value="Cupin_2"/>
</dbReference>
<dbReference type="PANTHER" id="PTHR35848:SF6">
    <property type="entry name" value="CUPIN TYPE-2 DOMAIN-CONTAINING PROTEIN"/>
    <property type="match status" value="1"/>
</dbReference>
<evidence type="ECO:0000256" key="1">
    <source>
        <dbReference type="ARBA" id="ARBA00022723"/>
    </source>
</evidence>
<organism evidence="3 4">
    <name type="scientific">Oligosphaera ethanolica</name>
    <dbReference type="NCBI Taxonomy" id="760260"/>
    <lineage>
        <taxon>Bacteria</taxon>
        <taxon>Pseudomonadati</taxon>
        <taxon>Lentisphaerota</taxon>
        <taxon>Oligosphaeria</taxon>
        <taxon>Oligosphaerales</taxon>
        <taxon>Oligosphaeraceae</taxon>
        <taxon>Oligosphaera</taxon>
    </lineage>
</organism>
<evidence type="ECO:0000259" key="2">
    <source>
        <dbReference type="Pfam" id="PF07883"/>
    </source>
</evidence>
<name>A0AAE3VGZ3_9BACT</name>
<dbReference type="SUPFAM" id="SSF51182">
    <property type="entry name" value="RmlC-like cupins"/>
    <property type="match status" value="1"/>
</dbReference>
<dbReference type="RefSeq" id="WP_307261633.1">
    <property type="nucleotide sequence ID" value="NZ_JAUSVL010000001.1"/>
</dbReference>
<dbReference type="Pfam" id="PF07883">
    <property type="entry name" value="Cupin_2"/>
    <property type="match status" value="1"/>
</dbReference>
<dbReference type="CDD" id="cd02221">
    <property type="entry name" value="cupin_TM1287-like"/>
    <property type="match status" value="1"/>
</dbReference>
<feature type="domain" description="Cupin type-2" evidence="2">
    <location>
        <begin position="46"/>
        <end position="111"/>
    </location>
</feature>
<sequence>MIKDNNSFVSETRENMKGGKGSVTLQHYFSKAEFGGQHIRVCAKLIIPPGASIGLHDHTGEDEVYIVLKGNGRVTDDGVVRDIHVGDAVLTGLGKSHGVECIGEETLEIMALVVTY</sequence>
<dbReference type="Proteomes" id="UP001238163">
    <property type="component" value="Unassembled WGS sequence"/>
</dbReference>
<evidence type="ECO:0000313" key="4">
    <source>
        <dbReference type="Proteomes" id="UP001238163"/>
    </source>
</evidence>
<dbReference type="Gene3D" id="2.60.120.10">
    <property type="entry name" value="Jelly Rolls"/>
    <property type="match status" value="1"/>
</dbReference>
<dbReference type="GO" id="GO:0016853">
    <property type="term" value="F:isomerase activity"/>
    <property type="evidence" value="ECO:0007669"/>
    <property type="project" value="UniProtKB-KW"/>
</dbReference>
<gene>
    <name evidence="3" type="ORF">J3R75_002328</name>
</gene>
<proteinExistence type="predicted"/>
<dbReference type="InterPro" id="IPR051610">
    <property type="entry name" value="GPI/OXD"/>
</dbReference>
<dbReference type="InterPro" id="IPR011051">
    <property type="entry name" value="RmlC_Cupin_sf"/>
</dbReference>
<keyword evidence="3" id="KW-0413">Isomerase</keyword>
<dbReference type="EMBL" id="JAUSVL010000001">
    <property type="protein sequence ID" value="MDQ0290221.1"/>
    <property type="molecule type" value="Genomic_DNA"/>
</dbReference>